<gene>
    <name evidence="2" type="ORF">SAMN04489717_2109</name>
</gene>
<feature type="transmembrane region" description="Helical" evidence="1">
    <location>
        <begin position="12"/>
        <end position="33"/>
    </location>
</feature>
<evidence type="ECO:0000313" key="3">
    <source>
        <dbReference type="Proteomes" id="UP000198983"/>
    </source>
</evidence>
<dbReference type="AlphaFoldDB" id="A0A1H1QQQ6"/>
<dbReference type="RefSeq" id="WP_197681768.1">
    <property type="nucleotide sequence ID" value="NZ_LT629732.1"/>
</dbReference>
<feature type="transmembrane region" description="Helical" evidence="1">
    <location>
        <begin position="108"/>
        <end position="125"/>
    </location>
</feature>
<feature type="transmembrane region" description="Helical" evidence="1">
    <location>
        <begin position="161"/>
        <end position="182"/>
    </location>
</feature>
<dbReference type="STRING" id="117157.SAMN04489717_2109"/>
<name>A0A1H1QQQ6_9ACTN</name>
<keyword evidence="1" id="KW-0812">Transmembrane</keyword>
<evidence type="ECO:0000256" key="1">
    <source>
        <dbReference type="SAM" id="Phobius"/>
    </source>
</evidence>
<dbReference type="Proteomes" id="UP000198983">
    <property type="component" value="Chromosome I"/>
</dbReference>
<keyword evidence="1" id="KW-1133">Transmembrane helix</keyword>
<evidence type="ECO:0000313" key="2">
    <source>
        <dbReference type="EMBL" id="SDS25663.1"/>
    </source>
</evidence>
<keyword evidence="3" id="KW-1185">Reference proteome</keyword>
<keyword evidence="1" id="KW-0472">Membrane</keyword>
<feature type="transmembrane region" description="Helical" evidence="1">
    <location>
        <begin position="137"/>
        <end position="155"/>
    </location>
</feature>
<organism evidence="2 3">
    <name type="scientific">Actinopolymorpha singaporensis</name>
    <dbReference type="NCBI Taxonomy" id="117157"/>
    <lineage>
        <taxon>Bacteria</taxon>
        <taxon>Bacillati</taxon>
        <taxon>Actinomycetota</taxon>
        <taxon>Actinomycetes</taxon>
        <taxon>Propionibacteriales</taxon>
        <taxon>Actinopolymorphaceae</taxon>
        <taxon>Actinopolymorpha</taxon>
    </lineage>
</organism>
<reference evidence="2 3" key="1">
    <citation type="submission" date="2016-10" db="EMBL/GenBank/DDBJ databases">
        <authorList>
            <person name="de Groot N.N."/>
        </authorList>
    </citation>
    <scope>NUCLEOTIDE SEQUENCE [LARGE SCALE GENOMIC DNA]</scope>
    <source>
        <strain evidence="2 3">DSM 22024</strain>
    </source>
</reference>
<proteinExistence type="predicted"/>
<accession>A0A1H1QQQ6</accession>
<protein>
    <submittedName>
        <fullName evidence="2">Uncharacterized protein</fullName>
    </submittedName>
</protein>
<sequence>MATAEGNQSFPFLTATVLVVLISAGAGFFAWSYTYAFANPTPREVPVAVVGWEGTLRRAFVAGMDQALDGALVPHPAATYARAREAVEEQTAFAILDLQRGRRVTVDVTLAAVIVGFVGAIQLNVHARGLDPGVRIGFTVGCALLGTFAHTEVYFPGHSHGLPFVVLAGWAAVSTCVFWVVWQRQARAGKVSAPGALQSRS</sequence>
<dbReference type="EMBL" id="LT629732">
    <property type="protein sequence ID" value="SDS25663.1"/>
    <property type="molecule type" value="Genomic_DNA"/>
</dbReference>